<evidence type="ECO:0000313" key="8">
    <source>
        <dbReference type="WBParaSite" id="Gr19_v10_g7756.t1"/>
    </source>
</evidence>
<dbReference type="GO" id="GO:0003724">
    <property type="term" value="F:RNA helicase activity"/>
    <property type="evidence" value="ECO:0007669"/>
    <property type="project" value="TreeGrafter"/>
</dbReference>
<dbReference type="PANTHER" id="PTHR47959:SF1">
    <property type="entry name" value="ATP-DEPENDENT RNA HELICASE DBPA"/>
    <property type="match status" value="1"/>
</dbReference>
<proteinExistence type="predicted"/>
<feature type="region of interest" description="Disordered" evidence="5">
    <location>
        <begin position="267"/>
        <end position="300"/>
    </location>
</feature>
<reference evidence="8" key="1">
    <citation type="submission" date="2022-11" db="UniProtKB">
        <authorList>
            <consortium name="WormBaseParasite"/>
        </authorList>
    </citation>
    <scope>IDENTIFICATION</scope>
</reference>
<sequence length="376" mass="43052">MLFSATMTDQVEDLANLSLNKPVKLFINENTETAMNLHQEFIRIRQDRENEREAYAAALITRNFPDRCILFVRTKRDCERMHILLALLGIKVGRLHGGRTQLQRIESLHAFKKQENVEVLCATDLAARGLDIEGVTTIINMHMPSTLQHYIHRVGRTARAGKAGRSISFIGEQDRKLLKEITKVNQNSNSFPLMLRKIEPEVVDAYNKRICELEPSVKKLNEDEQIEKQLLIVENSLKKAEIQMKSLDTKVAPLELNSRKWIGGREVEQSKYGKRKQRIRSQGRRREAKKGQRPDLGRIAPKQALKQQQKQGAAKKKSSFTAEIANISCQAVKRVRHGPDDIAFKRAKREKQKDGVIRKADKSKAKLRALSHSNRN</sequence>
<feature type="compositionally biased region" description="Basic and acidic residues" evidence="5">
    <location>
        <begin position="351"/>
        <end position="364"/>
    </location>
</feature>
<accession>A0A914I920</accession>
<organism evidence="7 8">
    <name type="scientific">Globodera rostochiensis</name>
    <name type="common">Golden nematode worm</name>
    <name type="synonym">Heterodera rostochiensis</name>
    <dbReference type="NCBI Taxonomy" id="31243"/>
    <lineage>
        <taxon>Eukaryota</taxon>
        <taxon>Metazoa</taxon>
        <taxon>Ecdysozoa</taxon>
        <taxon>Nematoda</taxon>
        <taxon>Chromadorea</taxon>
        <taxon>Rhabditida</taxon>
        <taxon>Tylenchina</taxon>
        <taxon>Tylenchomorpha</taxon>
        <taxon>Tylenchoidea</taxon>
        <taxon>Heteroderidae</taxon>
        <taxon>Heteroderinae</taxon>
        <taxon>Globodera</taxon>
    </lineage>
</organism>
<dbReference type="Gene3D" id="3.40.50.300">
    <property type="entry name" value="P-loop containing nucleotide triphosphate hydrolases"/>
    <property type="match status" value="1"/>
</dbReference>
<dbReference type="InterPro" id="IPR027417">
    <property type="entry name" value="P-loop_NTPase"/>
</dbReference>
<name>A0A914I920_GLORO</name>
<dbReference type="InterPro" id="IPR001650">
    <property type="entry name" value="Helicase_C-like"/>
</dbReference>
<feature type="compositionally biased region" description="Basic residues" evidence="5">
    <location>
        <begin position="365"/>
        <end position="376"/>
    </location>
</feature>
<evidence type="ECO:0000313" key="7">
    <source>
        <dbReference type="Proteomes" id="UP000887572"/>
    </source>
</evidence>
<keyword evidence="7" id="KW-1185">Reference proteome</keyword>
<keyword evidence="4" id="KW-0067">ATP-binding</keyword>
<dbReference type="InterPro" id="IPR050079">
    <property type="entry name" value="DEAD_box_RNA_helicase"/>
</dbReference>
<dbReference type="WBParaSite" id="Gr19_v10_g7756.t1">
    <property type="protein sequence ID" value="Gr19_v10_g7756.t1"/>
    <property type="gene ID" value="Gr19_v10_g7756"/>
</dbReference>
<evidence type="ECO:0000256" key="4">
    <source>
        <dbReference type="ARBA" id="ARBA00022840"/>
    </source>
</evidence>
<dbReference type="Pfam" id="PF00271">
    <property type="entry name" value="Helicase_C"/>
    <property type="match status" value="1"/>
</dbReference>
<dbReference type="SUPFAM" id="SSF52540">
    <property type="entry name" value="P-loop containing nucleoside triphosphate hydrolases"/>
    <property type="match status" value="1"/>
</dbReference>
<dbReference type="AlphaFoldDB" id="A0A914I920"/>
<feature type="region of interest" description="Disordered" evidence="5">
    <location>
        <begin position="338"/>
        <end position="376"/>
    </location>
</feature>
<evidence type="ECO:0000259" key="6">
    <source>
        <dbReference type="PROSITE" id="PS51194"/>
    </source>
</evidence>
<evidence type="ECO:0000256" key="5">
    <source>
        <dbReference type="SAM" id="MobiDB-lite"/>
    </source>
</evidence>
<keyword evidence="1" id="KW-0547">Nucleotide-binding</keyword>
<evidence type="ECO:0000256" key="2">
    <source>
        <dbReference type="ARBA" id="ARBA00022801"/>
    </source>
</evidence>
<dbReference type="Proteomes" id="UP000887572">
    <property type="component" value="Unplaced"/>
</dbReference>
<keyword evidence="3" id="KW-0347">Helicase</keyword>
<dbReference type="GO" id="GO:0016787">
    <property type="term" value="F:hydrolase activity"/>
    <property type="evidence" value="ECO:0007669"/>
    <property type="project" value="UniProtKB-KW"/>
</dbReference>
<protein>
    <submittedName>
        <fullName evidence="8">Helicase C-terminal domain-containing protein</fullName>
    </submittedName>
</protein>
<evidence type="ECO:0000256" key="3">
    <source>
        <dbReference type="ARBA" id="ARBA00022806"/>
    </source>
</evidence>
<dbReference type="SMART" id="SM00490">
    <property type="entry name" value="HELICc"/>
    <property type="match status" value="1"/>
</dbReference>
<dbReference type="GO" id="GO:0005524">
    <property type="term" value="F:ATP binding"/>
    <property type="evidence" value="ECO:0007669"/>
    <property type="project" value="UniProtKB-KW"/>
</dbReference>
<dbReference type="GO" id="GO:0005829">
    <property type="term" value="C:cytosol"/>
    <property type="evidence" value="ECO:0007669"/>
    <property type="project" value="TreeGrafter"/>
</dbReference>
<feature type="compositionally biased region" description="Basic residues" evidence="5">
    <location>
        <begin position="272"/>
        <end position="288"/>
    </location>
</feature>
<evidence type="ECO:0000256" key="1">
    <source>
        <dbReference type="ARBA" id="ARBA00022741"/>
    </source>
</evidence>
<feature type="domain" description="Helicase C-terminal" evidence="6">
    <location>
        <begin position="36"/>
        <end position="199"/>
    </location>
</feature>
<dbReference type="CDD" id="cd18787">
    <property type="entry name" value="SF2_C_DEAD"/>
    <property type="match status" value="1"/>
</dbReference>
<dbReference type="PANTHER" id="PTHR47959">
    <property type="entry name" value="ATP-DEPENDENT RNA HELICASE RHLE-RELATED"/>
    <property type="match status" value="1"/>
</dbReference>
<keyword evidence="2" id="KW-0378">Hydrolase</keyword>
<dbReference type="PROSITE" id="PS51194">
    <property type="entry name" value="HELICASE_CTER"/>
    <property type="match status" value="1"/>
</dbReference>